<reference evidence="5" key="1">
    <citation type="submission" date="2021-04" db="EMBL/GenBank/DDBJ databases">
        <authorList>
            <person name="Hartkoorn R.C."/>
            <person name="Beaudoing E."/>
            <person name="Hot D."/>
        </authorList>
    </citation>
    <scope>NUCLEOTIDE SEQUENCE</scope>
    <source>
        <strain evidence="5">NRRL B-16292</strain>
    </source>
</reference>
<evidence type="ECO:0000313" key="5">
    <source>
        <dbReference type="EMBL" id="UWP84301.1"/>
    </source>
</evidence>
<evidence type="ECO:0000256" key="1">
    <source>
        <dbReference type="ARBA" id="ARBA00001864"/>
    </source>
</evidence>
<comment type="similarity">
    <text evidence="4">Belongs to the type-I 3-dehydroquinase family.</text>
</comment>
<dbReference type="Pfam" id="PF01487">
    <property type="entry name" value="DHquinase_I"/>
    <property type="match status" value="1"/>
</dbReference>
<dbReference type="CDD" id="cd00502">
    <property type="entry name" value="DHQase_I"/>
    <property type="match status" value="1"/>
</dbReference>
<dbReference type="NCBIfam" id="TIGR01093">
    <property type="entry name" value="aroD"/>
    <property type="match status" value="1"/>
</dbReference>
<comment type="subunit">
    <text evidence="4">Homodimer.</text>
</comment>
<evidence type="ECO:0000256" key="4">
    <source>
        <dbReference type="HAMAP-Rule" id="MF_00214"/>
    </source>
</evidence>
<accession>A0ABY5W5C8</accession>
<feature type="binding site" evidence="4">
    <location>
        <begin position="40"/>
        <end position="42"/>
    </location>
    <ligand>
        <name>3-dehydroquinate</name>
        <dbReference type="ChEBI" id="CHEBI:32364"/>
    </ligand>
</feature>
<feature type="active site" description="Proton donor/acceptor" evidence="4">
    <location>
        <position position="129"/>
    </location>
</feature>
<comment type="pathway">
    <text evidence="4">Metabolic intermediate biosynthesis; chorismate biosynthesis; chorismate from D-erythrose 4-phosphate and phosphoenolpyruvate: step 3/7.</text>
</comment>
<dbReference type="HAMAP" id="MF_00214">
    <property type="entry name" value="AroD"/>
    <property type="match status" value="1"/>
</dbReference>
<keyword evidence="4" id="KW-0028">Amino-acid biosynthesis</keyword>
<feature type="binding site" evidence="4">
    <location>
        <position position="195"/>
    </location>
    <ligand>
        <name>3-dehydroquinate</name>
        <dbReference type="ChEBI" id="CHEBI:32364"/>
    </ligand>
</feature>
<evidence type="ECO:0000313" key="6">
    <source>
        <dbReference type="Proteomes" id="UP001059617"/>
    </source>
</evidence>
<evidence type="ECO:0000256" key="3">
    <source>
        <dbReference type="ARBA" id="ARBA00023270"/>
    </source>
</evidence>
<name>A0ABY5W5C8_9ACTN</name>
<dbReference type="PANTHER" id="PTHR43699">
    <property type="entry name" value="3-DEHYDROQUINATE DEHYDRATASE"/>
    <property type="match status" value="1"/>
</dbReference>
<dbReference type="SUPFAM" id="SSF51569">
    <property type="entry name" value="Aldolase"/>
    <property type="match status" value="1"/>
</dbReference>
<dbReference type="RefSeq" id="WP_259862129.1">
    <property type="nucleotide sequence ID" value="NZ_BAAAST010000032.1"/>
</dbReference>
<gene>
    <name evidence="4 5" type="primary">aroD</name>
    <name evidence="5" type="ORF">Dfulv_08710</name>
</gene>
<dbReference type="InterPro" id="IPR018508">
    <property type="entry name" value="3-dehydroquinate_DH_AS"/>
</dbReference>
<organism evidence="5 6">
    <name type="scientific">Dactylosporangium fulvum</name>
    <dbReference type="NCBI Taxonomy" id="53359"/>
    <lineage>
        <taxon>Bacteria</taxon>
        <taxon>Bacillati</taxon>
        <taxon>Actinomycetota</taxon>
        <taxon>Actinomycetes</taxon>
        <taxon>Micromonosporales</taxon>
        <taxon>Micromonosporaceae</taxon>
        <taxon>Dactylosporangium</taxon>
    </lineage>
</organism>
<feature type="binding site" evidence="4">
    <location>
        <position position="71"/>
    </location>
    <ligand>
        <name>3-dehydroquinate</name>
        <dbReference type="ChEBI" id="CHEBI:32364"/>
    </ligand>
</feature>
<dbReference type="InterPro" id="IPR013785">
    <property type="entry name" value="Aldolase_TIM"/>
</dbReference>
<dbReference type="Proteomes" id="UP001059617">
    <property type="component" value="Chromosome"/>
</dbReference>
<comment type="caution">
    <text evidence="4">Lacks conserved residue(s) required for the propagation of feature annotation.</text>
</comment>
<comment type="function">
    <text evidence="4">Involved in the third step of the chorismate pathway, which leads to the biosynthesis of aromatic amino acids. Catalyzes the cis-dehydration of 3-dehydroquinate (DHQ) and introduces the first double bond of the aromatic ring to yield 3-dehydroshikimate.</text>
</comment>
<dbReference type="PROSITE" id="PS01028">
    <property type="entry name" value="DEHYDROQUINASE_I"/>
    <property type="match status" value="1"/>
</dbReference>
<protein>
    <recommendedName>
        <fullName evidence="4">3-dehydroquinate dehydratase</fullName>
        <shortName evidence="4">3-dehydroquinase</shortName>
        <ecNumber evidence="4">4.2.1.10</ecNumber>
    </recommendedName>
    <alternativeName>
        <fullName evidence="4">Type I DHQase</fullName>
    </alternativeName>
    <alternativeName>
        <fullName evidence="4">Type I dehydroquinase</fullName>
        <shortName evidence="4">DHQ1</shortName>
    </alternativeName>
</protein>
<proteinExistence type="inferred from homology"/>
<sequence length="241" mass="26296">MATLRERLADEVPLVAVSFGDDDAERDAAQVRDRRVDVAELRIDWYSSVEPDHVLDRVRRFRGLPTLATIRSKAEGGYWPGSEAERLRLFEAVLPEVDAVDVELSSEEILPGVVAAARRHDRLVVVSHHDFTGTPPAGRLAEITEGAVAAGADLVKISTMAHGPDDLLTLAGLLTRHSSLRLIIIGMGAEGAASRVFFPLLGSRITYSAIGGRPAPGQLPFDETVRQLETFSPRFAERRRG</sequence>
<keyword evidence="6" id="KW-1185">Reference proteome</keyword>
<keyword evidence="4" id="KW-0057">Aromatic amino acid biosynthesis</keyword>
<dbReference type="Gene3D" id="3.20.20.70">
    <property type="entry name" value="Aldolase class I"/>
    <property type="match status" value="1"/>
</dbReference>
<keyword evidence="2 4" id="KW-0456">Lyase</keyword>
<feature type="binding site" evidence="4">
    <location>
        <position position="18"/>
    </location>
    <ligand>
        <name>3-dehydroquinate</name>
        <dbReference type="ChEBI" id="CHEBI:32364"/>
    </ligand>
</feature>
<feature type="binding site" evidence="4">
    <location>
        <position position="218"/>
    </location>
    <ligand>
        <name>3-dehydroquinate</name>
        <dbReference type="ChEBI" id="CHEBI:32364"/>
    </ligand>
</feature>
<comment type="catalytic activity">
    <reaction evidence="1 4">
        <text>3-dehydroquinate = 3-dehydroshikimate + H2O</text>
        <dbReference type="Rhea" id="RHEA:21096"/>
        <dbReference type="ChEBI" id="CHEBI:15377"/>
        <dbReference type="ChEBI" id="CHEBI:16630"/>
        <dbReference type="ChEBI" id="CHEBI:32364"/>
        <dbReference type="EC" id="4.2.1.10"/>
    </reaction>
</comment>
<dbReference type="GO" id="GO:0003855">
    <property type="term" value="F:3-dehydroquinate dehydratase activity"/>
    <property type="evidence" value="ECO:0007669"/>
    <property type="project" value="UniProtKB-EC"/>
</dbReference>
<dbReference type="PANTHER" id="PTHR43699:SF1">
    <property type="entry name" value="3-DEHYDROQUINATE DEHYDRATASE"/>
    <property type="match status" value="1"/>
</dbReference>
<keyword evidence="3 4" id="KW-0704">Schiff base</keyword>
<dbReference type="EMBL" id="CP073720">
    <property type="protein sequence ID" value="UWP84301.1"/>
    <property type="molecule type" value="Genomic_DNA"/>
</dbReference>
<feature type="active site" description="Schiff-base intermediate with substrate" evidence="4">
    <location>
        <position position="156"/>
    </location>
</feature>
<dbReference type="InterPro" id="IPR050146">
    <property type="entry name" value="Type-I_3-dehydroquinase"/>
</dbReference>
<reference evidence="5" key="2">
    <citation type="submission" date="2022-09" db="EMBL/GenBank/DDBJ databases">
        <title>Biosynthetic gene clusters of Dactylosporangioum fulvum.</title>
        <authorList>
            <person name="Caradec T."/>
        </authorList>
    </citation>
    <scope>NUCLEOTIDE SEQUENCE</scope>
    <source>
        <strain evidence="5">NRRL B-16292</strain>
    </source>
</reference>
<evidence type="ECO:0000256" key="2">
    <source>
        <dbReference type="ARBA" id="ARBA00023239"/>
    </source>
</evidence>
<dbReference type="InterPro" id="IPR001381">
    <property type="entry name" value="DHquinase_I"/>
</dbReference>
<dbReference type="EC" id="4.2.1.10" evidence="4"/>